<gene>
    <name evidence="6" type="ORF">ACFQQG_17670</name>
</gene>
<protein>
    <submittedName>
        <fullName evidence="6">HAD family hydrolase</fullName>
        <ecNumber evidence="6">3.1.3.-</ecNumber>
    </submittedName>
</protein>
<name>A0ABD5W684_9EURY</name>
<dbReference type="AlphaFoldDB" id="A0ABD5W684"/>
<comment type="cofactor">
    <cofactor evidence="1">
        <name>Mg(2+)</name>
        <dbReference type="ChEBI" id="CHEBI:18420"/>
    </cofactor>
</comment>
<dbReference type="SFLD" id="SFLDS00003">
    <property type="entry name" value="Haloacid_Dehalogenase"/>
    <property type="match status" value="1"/>
</dbReference>
<dbReference type="Gene3D" id="3.40.50.1000">
    <property type="entry name" value="HAD superfamily/HAD-like"/>
    <property type="match status" value="1"/>
</dbReference>
<dbReference type="PANTHER" id="PTHR46470:SF2">
    <property type="entry name" value="GLYCERALDEHYDE 3-PHOSPHATE PHOSPHATASE"/>
    <property type="match status" value="1"/>
</dbReference>
<keyword evidence="3" id="KW-0479">Metal-binding</keyword>
<evidence type="ECO:0000256" key="1">
    <source>
        <dbReference type="ARBA" id="ARBA00001946"/>
    </source>
</evidence>
<comment type="caution">
    <text evidence="6">The sequence shown here is derived from an EMBL/GenBank/DDBJ whole genome shotgun (WGS) entry which is preliminary data.</text>
</comment>
<dbReference type="InterPro" id="IPR006439">
    <property type="entry name" value="HAD-SF_hydro_IA"/>
</dbReference>
<keyword evidence="7" id="KW-1185">Reference proteome</keyword>
<dbReference type="RefSeq" id="WP_267162465.1">
    <property type="nucleotide sequence ID" value="NZ_CP112972.1"/>
</dbReference>
<evidence type="ECO:0000313" key="7">
    <source>
        <dbReference type="Proteomes" id="UP001596445"/>
    </source>
</evidence>
<dbReference type="Gene3D" id="1.20.120.710">
    <property type="entry name" value="Haloacid dehalogenase hydrolase-like domain"/>
    <property type="match status" value="1"/>
</dbReference>
<dbReference type="Pfam" id="PF00702">
    <property type="entry name" value="Hydrolase"/>
    <property type="match status" value="1"/>
</dbReference>
<dbReference type="SFLD" id="SFLDG01129">
    <property type="entry name" value="C1.5:_HAD__Beta-PGM__Phosphata"/>
    <property type="match status" value="1"/>
</dbReference>
<dbReference type="Proteomes" id="UP001596445">
    <property type="component" value="Unassembled WGS sequence"/>
</dbReference>
<evidence type="ECO:0000256" key="4">
    <source>
        <dbReference type="ARBA" id="ARBA00022801"/>
    </source>
</evidence>
<dbReference type="GO" id="GO:0016787">
    <property type="term" value="F:hydrolase activity"/>
    <property type="evidence" value="ECO:0007669"/>
    <property type="project" value="UniProtKB-KW"/>
</dbReference>
<dbReference type="GO" id="GO:0046872">
    <property type="term" value="F:metal ion binding"/>
    <property type="evidence" value="ECO:0007669"/>
    <property type="project" value="UniProtKB-KW"/>
</dbReference>
<dbReference type="SUPFAM" id="SSF56784">
    <property type="entry name" value="HAD-like"/>
    <property type="match status" value="1"/>
</dbReference>
<dbReference type="PANTHER" id="PTHR46470">
    <property type="entry name" value="N-ACYLNEURAMINATE-9-PHOSPHATASE"/>
    <property type="match status" value="1"/>
</dbReference>
<evidence type="ECO:0000256" key="2">
    <source>
        <dbReference type="ARBA" id="ARBA00007958"/>
    </source>
</evidence>
<dbReference type="InterPro" id="IPR051400">
    <property type="entry name" value="HAD-like_hydrolase"/>
</dbReference>
<sequence>MSTFDAVVFDLDGTLCHRTQDTDALYHEAFESVGVEPFAEPAALWACLDGPPEHDDQVGYIGAGFARLAAQHGRTDVDPVALAAAFTDRVDDSNVELSTGARAALDSAREVGAVGLVTNGPQRRQGIKLDALGIRKYFETTVYAYDLPRRKPHAAPFERALADLDVEPSDALYVGNSLGYDVAGAQNAGMVVAWLRGEGDSGMYDPEYILDSLDALPALLEGER</sequence>
<organism evidence="6 7">
    <name type="scientific">Halovenus salina</name>
    <dbReference type="NCBI Taxonomy" id="1510225"/>
    <lineage>
        <taxon>Archaea</taxon>
        <taxon>Methanobacteriati</taxon>
        <taxon>Methanobacteriota</taxon>
        <taxon>Stenosarchaea group</taxon>
        <taxon>Halobacteria</taxon>
        <taxon>Halobacteriales</taxon>
        <taxon>Haloarculaceae</taxon>
        <taxon>Halovenus</taxon>
    </lineage>
</organism>
<accession>A0ABD5W684</accession>
<reference evidence="6 7" key="1">
    <citation type="journal article" date="2019" name="Int. J. Syst. Evol. Microbiol.">
        <title>The Global Catalogue of Microorganisms (GCM) 10K type strain sequencing project: providing services to taxonomists for standard genome sequencing and annotation.</title>
        <authorList>
            <consortium name="The Broad Institute Genomics Platform"/>
            <consortium name="The Broad Institute Genome Sequencing Center for Infectious Disease"/>
            <person name="Wu L."/>
            <person name="Ma J."/>
        </authorList>
    </citation>
    <scope>NUCLEOTIDE SEQUENCE [LARGE SCALE GENOMIC DNA]</scope>
    <source>
        <strain evidence="6 7">JCM 30072</strain>
    </source>
</reference>
<comment type="similarity">
    <text evidence="2">Belongs to the HAD-like hydrolase superfamily.</text>
</comment>
<keyword evidence="4 6" id="KW-0378">Hydrolase</keyword>
<evidence type="ECO:0000256" key="5">
    <source>
        <dbReference type="ARBA" id="ARBA00022842"/>
    </source>
</evidence>
<evidence type="ECO:0000256" key="3">
    <source>
        <dbReference type="ARBA" id="ARBA00022723"/>
    </source>
</evidence>
<dbReference type="GO" id="GO:0044281">
    <property type="term" value="P:small molecule metabolic process"/>
    <property type="evidence" value="ECO:0007669"/>
    <property type="project" value="UniProtKB-ARBA"/>
</dbReference>
<dbReference type="EC" id="3.1.3.-" evidence="6"/>
<evidence type="ECO:0000313" key="6">
    <source>
        <dbReference type="EMBL" id="MFC7059681.1"/>
    </source>
</evidence>
<dbReference type="InterPro" id="IPR036412">
    <property type="entry name" value="HAD-like_sf"/>
</dbReference>
<dbReference type="EMBL" id="JBHSZI010000001">
    <property type="protein sequence ID" value="MFC7059681.1"/>
    <property type="molecule type" value="Genomic_DNA"/>
</dbReference>
<dbReference type="NCBIfam" id="TIGR01549">
    <property type="entry name" value="HAD-SF-IA-v1"/>
    <property type="match status" value="1"/>
</dbReference>
<dbReference type="GeneID" id="76631866"/>
<proteinExistence type="inferred from homology"/>
<dbReference type="InterPro" id="IPR023214">
    <property type="entry name" value="HAD_sf"/>
</dbReference>
<keyword evidence="5" id="KW-0460">Magnesium</keyword>